<dbReference type="Gene3D" id="2.30.29.30">
    <property type="entry name" value="Pleckstrin-homology domain (PH domain)/Phosphotyrosine-binding domain (PTB)"/>
    <property type="match status" value="1"/>
</dbReference>
<feature type="compositionally biased region" description="Low complexity" evidence="4">
    <location>
        <begin position="776"/>
        <end position="791"/>
    </location>
</feature>
<evidence type="ECO:0000259" key="5">
    <source>
        <dbReference type="PROSITE" id="PS50002"/>
    </source>
</evidence>
<evidence type="ECO:0000259" key="8">
    <source>
        <dbReference type="PROSITE" id="PS50105"/>
    </source>
</evidence>
<feature type="compositionally biased region" description="Basic and acidic residues" evidence="4">
    <location>
        <begin position="960"/>
        <end position="971"/>
    </location>
</feature>
<dbReference type="Gene3D" id="1.10.150.50">
    <property type="entry name" value="Transcription Factor, Ets-1"/>
    <property type="match status" value="1"/>
</dbReference>
<feature type="compositionally biased region" description="Low complexity" evidence="4">
    <location>
        <begin position="1175"/>
        <end position="1189"/>
    </location>
</feature>
<evidence type="ECO:0000256" key="2">
    <source>
        <dbReference type="ARBA" id="ARBA00022658"/>
    </source>
</evidence>
<dbReference type="SMART" id="SM00326">
    <property type="entry name" value="SH3"/>
    <property type="match status" value="1"/>
</dbReference>
<keyword evidence="1 3" id="KW-0728">SH3 domain</keyword>
<evidence type="ECO:0000313" key="9">
    <source>
        <dbReference type="EMBL" id="EPT00822.1"/>
    </source>
</evidence>
<feature type="region of interest" description="Disordered" evidence="4">
    <location>
        <begin position="1169"/>
        <end position="1220"/>
    </location>
</feature>
<feature type="compositionally biased region" description="Gly residues" evidence="4">
    <location>
        <begin position="120"/>
        <end position="131"/>
    </location>
</feature>
<dbReference type="PANTHER" id="PTHR48125">
    <property type="entry name" value="LP07818P1"/>
    <property type="match status" value="1"/>
</dbReference>
<feature type="domain" description="SH3" evidence="5">
    <location>
        <begin position="1"/>
        <end position="63"/>
    </location>
</feature>
<dbReference type="HOGENOM" id="CLU_007858_0_0_1"/>
<gene>
    <name evidence="9" type="ORF">FOMPIDRAFT_1145979</name>
</gene>
<feature type="region of interest" description="Disordered" evidence="4">
    <location>
        <begin position="322"/>
        <end position="460"/>
    </location>
</feature>
<dbReference type="CDD" id="cd09535">
    <property type="entry name" value="SAM_BOI-like_fungal"/>
    <property type="match status" value="1"/>
</dbReference>
<feature type="region of interest" description="Disordered" evidence="4">
    <location>
        <begin position="475"/>
        <end position="504"/>
    </location>
</feature>
<feature type="compositionally biased region" description="Basic and acidic residues" evidence="4">
    <location>
        <begin position="492"/>
        <end position="502"/>
    </location>
</feature>
<feature type="compositionally biased region" description="Low complexity" evidence="4">
    <location>
        <begin position="1339"/>
        <end position="1353"/>
    </location>
</feature>
<keyword evidence="10" id="KW-1185">Reference proteome</keyword>
<dbReference type="Proteomes" id="UP000015241">
    <property type="component" value="Unassembled WGS sequence"/>
</dbReference>
<evidence type="ECO:0000256" key="4">
    <source>
        <dbReference type="SAM" id="MobiDB-lite"/>
    </source>
</evidence>
<dbReference type="PROSITE" id="PS50021">
    <property type="entry name" value="CH"/>
    <property type="match status" value="1"/>
</dbReference>
<feature type="compositionally biased region" description="Polar residues" evidence="4">
    <location>
        <begin position="55"/>
        <end position="64"/>
    </location>
</feature>
<reference evidence="9 10" key="1">
    <citation type="journal article" date="2012" name="Science">
        <title>The Paleozoic origin of enzymatic lignin decomposition reconstructed from 31 fungal genomes.</title>
        <authorList>
            <person name="Floudas D."/>
            <person name="Binder M."/>
            <person name="Riley R."/>
            <person name="Barry K."/>
            <person name="Blanchette R.A."/>
            <person name="Henrissat B."/>
            <person name="Martinez A.T."/>
            <person name="Otillar R."/>
            <person name="Spatafora J.W."/>
            <person name="Yadav J.S."/>
            <person name="Aerts A."/>
            <person name="Benoit I."/>
            <person name="Boyd A."/>
            <person name="Carlson A."/>
            <person name="Copeland A."/>
            <person name="Coutinho P.M."/>
            <person name="de Vries R.P."/>
            <person name="Ferreira P."/>
            <person name="Findley K."/>
            <person name="Foster B."/>
            <person name="Gaskell J."/>
            <person name="Glotzer D."/>
            <person name="Gorecki P."/>
            <person name="Heitman J."/>
            <person name="Hesse C."/>
            <person name="Hori C."/>
            <person name="Igarashi K."/>
            <person name="Jurgens J.A."/>
            <person name="Kallen N."/>
            <person name="Kersten P."/>
            <person name="Kohler A."/>
            <person name="Kuees U."/>
            <person name="Kumar T.K.A."/>
            <person name="Kuo A."/>
            <person name="LaButti K."/>
            <person name="Larrondo L.F."/>
            <person name="Lindquist E."/>
            <person name="Ling A."/>
            <person name="Lombard V."/>
            <person name="Lucas S."/>
            <person name="Lundell T."/>
            <person name="Martin R."/>
            <person name="McLaughlin D.J."/>
            <person name="Morgenstern I."/>
            <person name="Morin E."/>
            <person name="Murat C."/>
            <person name="Nagy L.G."/>
            <person name="Nolan M."/>
            <person name="Ohm R.A."/>
            <person name="Patyshakuliyeva A."/>
            <person name="Rokas A."/>
            <person name="Ruiz-Duenas F.J."/>
            <person name="Sabat G."/>
            <person name="Salamov A."/>
            <person name="Samejima M."/>
            <person name="Schmutz J."/>
            <person name="Slot J.C."/>
            <person name="St John F."/>
            <person name="Stenlid J."/>
            <person name="Sun H."/>
            <person name="Sun S."/>
            <person name="Syed K."/>
            <person name="Tsang A."/>
            <person name="Wiebenga A."/>
            <person name="Young D."/>
            <person name="Pisabarro A."/>
            <person name="Eastwood D.C."/>
            <person name="Martin F."/>
            <person name="Cullen D."/>
            <person name="Grigoriev I.V."/>
            <person name="Hibbett D.S."/>
        </authorList>
    </citation>
    <scope>NUCLEOTIDE SEQUENCE</scope>
    <source>
        <strain evidence="10">FP-58527</strain>
    </source>
</reference>
<dbReference type="SUPFAM" id="SSF47576">
    <property type="entry name" value="Calponin-homology domain, CH-domain"/>
    <property type="match status" value="1"/>
</dbReference>
<feature type="compositionally biased region" description="Acidic residues" evidence="4">
    <location>
        <begin position="235"/>
        <end position="244"/>
    </location>
</feature>
<feature type="compositionally biased region" description="Basic and acidic residues" evidence="4">
    <location>
        <begin position="894"/>
        <end position="943"/>
    </location>
</feature>
<feature type="compositionally biased region" description="Low complexity" evidence="4">
    <location>
        <begin position="387"/>
        <end position="401"/>
    </location>
</feature>
<dbReference type="SUPFAM" id="SSF50729">
    <property type="entry name" value="PH domain-like"/>
    <property type="match status" value="1"/>
</dbReference>
<feature type="compositionally biased region" description="Basic and acidic residues" evidence="4">
    <location>
        <begin position="749"/>
        <end position="766"/>
    </location>
</feature>
<proteinExistence type="predicted"/>
<dbReference type="EMBL" id="KE504146">
    <property type="protein sequence ID" value="EPT00822.1"/>
    <property type="molecule type" value="Genomic_DNA"/>
</dbReference>
<feature type="compositionally biased region" description="Basic and acidic residues" evidence="4">
    <location>
        <begin position="204"/>
        <end position="216"/>
    </location>
</feature>
<evidence type="ECO:0000259" key="6">
    <source>
        <dbReference type="PROSITE" id="PS50003"/>
    </source>
</evidence>
<dbReference type="SMART" id="SM00454">
    <property type="entry name" value="SAM"/>
    <property type="match status" value="1"/>
</dbReference>
<feature type="region of interest" description="Disordered" evidence="4">
    <location>
        <begin position="708"/>
        <end position="984"/>
    </location>
</feature>
<feature type="compositionally biased region" description="Polar residues" evidence="4">
    <location>
        <begin position="407"/>
        <end position="438"/>
    </location>
</feature>
<feature type="region of interest" description="Disordered" evidence="4">
    <location>
        <begin position="1122"/>
        <end position="1151"/>
    </location>
</feature>
<evidence type="ECO:0000259" key="7">
    <source>
        <dbReference type="PROSITE" id="PS50021"/>
    </source>
</evidence>
<dbReference type="Gene3D" id="2.30.30.40">
    <property type="entry name" value="SH3 Domains"/>
    <property type="match status" value="1"/>
</dbReference>
<feature type="compositionally biased region" description="Low complexity" evidence="4">
    <location>
        <begin position="156"/>
        <end position="166"/>
    </location>
</feature>
<dbReference type="SUPFAM" id="SSF50044">
    <property type="entry name" value="SH3-domain"/>
    <property type="match status" value="1"/>
</dbReference>
<dbReference type="InterPro" id="IPR001849">
    <property type="entry name" value="PH_domain"/>
</dbReference>
<dbReference type="PANTHER" id="PTHR48125:SF10">
    <property type="entry name" value="OS12G0136300 PROTEIN"/>
    <property type="match status" value="1"/>
</dbReference>
<dbReference type="CDD" id="cd13316">
    <property type="entry name" value="PH_Boi"/>
    <property type="match status" value="1"/>
</dbReference>
<feature type="compositionally biased region" description="Low complexity" evidence="4">
    <location>
        <begin position="70"/>
        <end position="82"/>
    </location>
</feature>
<protein>
    <submittedName>
        <fullName evidence="9">Uncharacterized protein</fullName>
    </submittedName>
</protein>
<evidence type="ECO:0000313" key="10">
    <source>
        <dbReference type="Proteomes" id="UP000015241"/>
    </source>
</evidence>
<dbReference type="PROSITE" id="PS50002">
    <property type="entry name" value="SH3"/>
    <property type="match status" value="1"/>
</dbReference>
<feature type="compositionally biased region" description="Basic and acidic residues" evidence="4">
    <location>
        <begin position="854"/>
        <end position="875"/>
    </location>
</feature>
<dbReference type="OrthoDB" id="73680at2759"/>
<dbReference type="InterPro" id="IPR036872">
    <property type="entry name" value="CH_dom_sf"/>
</dbReference>
<feature type="domain" description="SAM" evidence="8">
    <location>
        <begin position="505"/>
        <end position="570"/>
    </location>
</feature>
<feature type="region of interest" description="Disordered" evidence="4">
    <location>
        <begin position="47"/>
        <end position="309"/>
    </location>
</feature>
<feature type="compositionally biased region" description="Low complexity" evidence="4">
    <location>
        <begin position="598"/>
        <end position="609"/>
    </location>
</feature>
<organism evidence="9 10">
    <name type="scientific">Fomitopsis schrenkii</name>
    <name type="common">Brown rot fungus</name>
    <dbReference type="NCBI Taxonomy" id="2126942"/>
    <lineage>
        <taxon>Eukaryota</taxon>
        <taxon>Fungi</taxon>
        <taxon>Dikarya</taxon>
        <taxon>Basidiomycota</taxon>
        <taxon>Agaricomycotina</taxon>
        <taxon>Agaricomycetes</taxon>
        <taxon>Polyporales</taxon>
        <taxon>Fomitopsis</taxon>
    </lineage>
</organism>
<feature type="domain" description="PH" evidence="6">
    <location>
        <begin position="999"/>
        <end position="1097"/>
    </location>
</feature>
<dbReference type="GO" id="GO:0005085">
    <property type="term" value="F:guanyl-nucleotide exchange factor activity"/>
    <property type="evidence" value="ECO:0007669"/>
    <property type="project" value="UniProtKB-KW"/>
</dbReference>
<dbReference type="FunCoup" id="S8E738">
    <property type="interactions" value="60"/>
</dbReference>
<dbReference type="InterPro" id="IPR036028">
    <property type="entry name" value="SH3-like_dom_sf"/>
</dbReference>
<dbReference type="Gene3D" id="1.10.418.10">
    <property type="entry name" value="Calponin-like domain"/>
    <property type="match status" value="1"/>
</dbReference>
<dbReference type="Pfam" id="PF07647">
    <property type="entry name" value="SAM_2"/>
    <property type="match status" value="1"/>
</dbReference>
<evidence type="ECO:0000256" key="1">
    <source>
        <dbReference type="ARBA" id="ARBA00022443"/>
    </source>
</evidence>
<dbReference type="InterPro" id="IPR013761">
    <property type="entry name" value="SAM/pointed_sf"/>
</dbReference>
<dbReference type="Pfam" id="PF00018">
    <property type="entry name" value="SH3_1"/>
    <property type="match status" value="1"/>
</dbReference>
<feature type="compositionally biased region" description="Polar residues" evidence="4">
    <location>
        <begin position="89"/>
        <end position="100"/>
    </location>
</feature>
<dbReference type="eggNOG" id="ENOG502RAFH">
    <property type="taxonomic scope" value="Eukaryota"/>
</dbReference>
<feature type="compositionally biased region" description="Acidic residues" evidence="4">
    <location>
        <begin position="172"/>
        <end position="186"/>
    </location>
</feature>
<feature type="compositionally biased region" description="Polar residues" evidence="4">
    <location>
        <begin position="586"/>
        <end position="597"/>
    </location>
</feature>
<dbReference type="InterPro" id="IPR011993">
    <property type="entry name" value="PH-like_dom_sf"/>
</dbReference>
<dbReference type="SUPFAM" id="SSF47769">
    <property type="entry name" value="SAM/Pointed domain"/>
    <property type="match status" value="1"/>
</dbReference>
<dbReference type="InterPro" id="IPR001660">
    <property type="entry name" value="SAM"/>
</dbReference>
<accession>S8E738</accession>
<dbReference type="InterPro" id="IPR001715">
    <property type="entry name" value="CH_dom"/>
</dbReference>
<feature type="region of interest" description="Disordered" evidence="4">
    <location>
        <begin position="1339"/>
        <end position="1361"/>
    </location>
</feature>
<evidence type="ECO:0000256" key="3">
    <source>
        <dbReference type="PROSITE-ProRule" id="PRU00192"/>
    </source>
</evidence>
<feature type="compositionally biased region" description="Basic and acidic residues" evidence="4">
    <location>
        <begin position="814"/>
        <end position="823"/>
    </location>
</feature>
<dbReference type="PROSITE" id="PS50105">
    <property type="entry name" value="SAM_DOMAIN"/>
    <property type="match status" value="1"/>
</dbReference>
<feature type="domain" description="Calponin-homology (CH)" evidence="7">
    <location>
        <begin position="1223"/>
        <end position="1331"/>
    </location>
</feature>
<feature type="region of interest" description="Disordered" evidence="4">
    <location>
        <begin position="571"/>
        <end position="615"/>
    </location>
</feature>
<dbReference type="InterPro" id="IPR001452">
    <property type="entry name" value="SH3_domain"/>
</dbReference>
<dbReference type="STRING" id="743788.S8E738"/>
<dbReference type="InParanoid" id="S8E738"/>
<feature type="region of interest" description="Disordered" evidence="4">
    <location>
        <begin position="631"/>
        <end position="666"/>
    </location>
</feature>
<dbReference type="Pfam" id="PF00169">
    <property type="entry name" value="PH"/>
    <property type="match status" value="1"/>
</dbReference>
<keyword evidence="2" id="KW-0344">Guanine-nucleotide releasing factor</keyword>
<name>S8E738_FOMSC</name>
<sequence>MPDYVYALHEFTPENPDEIPLKVGDKIEVIERDDLYGDGWWKGRNPAGEAGLFPQSYTSSTPPTIASRLASTGSADASSSSSTVEGPIASTSKAAGTSQLLHGKADPILSHSTEELSGTGSNGPKGSGGGEVMQATMTDVQKAIEQLGRGNDDGSRSFSFMSSRSQSTDHSEAEDEGAKDEEDEDTGYGWSKGARTMLAMRAQLENEKREAQERGESTGSGTPVRLSGPPHDFEVSDESEDEDDEHIRPRHLSASRIPEESEEEEEPVRKPAFAVSHSRTSTMDFKTPPPPVITVTNPSLQNKRSRESAAYIVPSEDFIVPSPSAGATEMPTARPEHTAFTPEQLSSNPASEEPTPSPSMNIIAASPVEENPSPPLRMDSPPSDKSVATATAPDPVVAPTTIRLPSPSITPASVTTSPSLQTVSPSTSTVRVAETTQLPFPPSSPTASSFGGSTGVSSAGARQTLTPATTVSMMSAAGQEAKHHSSSSSGSDTKKDRPDGHPSEWTVHQVVEWLRAKGFDEGVCEKFTEQEITGDVLLELDANVLKTEIGIVAFGKRARIVNAIAELRRPPSIFESPSPTPAHITTPRSQTGQSLPYSHSHSASMQSSAPTQASSGWAYSPMYPPNGYQGSPMAASPVVESNPHSGDGANRNGWPIPEGEVPAAQVESNGADARAVELGLGFPQAAKDSKRPANLVLSPSDGAIAATAVGGSVRGSGEDDRGAMSEGETVASETKPKSRRLFWRADSNSVKERTSLNDTASRHSKDANIPQTPPLSAVTTASAVASSPGSADDAKPAGDAPPPPVTARPRKKRESVEGRKPSDRLSLFGTSFSGTLGKAGKSRKPPPSLSGASEKTDDEKEKHHGTFSRIRDKRYSNRPSTSDGTTKKAGRIPSLKEVKESDSKEKPKELKEKSKESREKSKERSRETKDKPKELKDIPKSPERSSVLRKRTASTVGVPKAEKAVVADDMPRSPASPLVTDPGALVLKPGQSILEQIGTPDHEGWLRKKGEKYNSWKVRYFVLKGPHLYWLRNKSKVETKIKGYVNIAGYKVVVDENIDPGRYGFRIMHDSEKTHYFSSEEHVVVREWMKALMKATITRDYADLVVSSCNIPTIPLAVAQAMNPAPRPPSPGARAATQKAMRPENPNQLTQRDAQVLLMGVTAKEKGGTDRARLDSFFTSTSDTRSTTSAEPPTPRAPSASKVPPRPSREMRRLNSLTESTTSSVDAGLIDWANAHLPKNLQVSDPAGPLYGGLALLRLAEDIKGKQASPRVPDSAFPSGPDDDRIDGLFKLFDFLLDNDVKMGTVSINDIRQGKHEKIVQLLKALRAWEDKRKAIAQSLGPSSPSGSFLPIGGPLGMGPG</sequence>
<dbReference type="PROSITE" id="PS50003">
    <property type="entry name" value="PH_DOMAIN"/>
    <property type="match status" value="1"/>
</dbReference>
<feature type="compositionally biased region" description="Polar residues" evidence="4">
    <location>
        <begin position="341"/>
        <end position="350"/>
    </location>
</feature>
<dbReference type="SMART" id="SM00233">
    <property type="entry name" value="PH"/>
    <property type="match status" value="1"/>
</dbReference>